<evidence type="ECO:0000256" key="2">
    <source>
        <dbReference type="SAM" id="SignalP"/>
    </source>
</evidence>
<dbReference type="EMBL" id="JACCKA010000063">
    <property type="protein sequence ID" value="NZA26847.1"/>
    <property type="molecule type" value="Genomic_DNA"/>
</dbReference>
<dbReference type="Proteomes" id="UP000578091">
    <property type="component" value="Unassembled WGS sequence"/>
</dbReference>
<feature type="chain" id="PRO_5032362528" evidence="2">
    <location>
        <begin position="20"/>
        <end position="697"/>
    </location>
</feature>
<protein>
    <submittedName>
        <fullName evidence="4">S9 family peptidase</fullName>
    </submittedName>
</protein>
<dbReference type="PANTHER" id="PTHR42776:SF27">
    <property type="entry name" value="DIPEPTIDYL PEPTIDASE FAMILY MEMBER 6"/>
    <property type="match status" value="1"/>
</dbReference>
<accession>A0A853JE29</accession>
<name>A0A853JE29_9GAMM</name>
<dbReference type="InterPro" id="IPR029058">
    <property type="entry name" value="AB_hydrolase_fold"/>
</dbReference>
<dbReference type="InterPro" id="IPR001375">
    <property type="entry name" value="Peptidase_S9_cat"/>
</dbReference>
<dbReference type="PANTHER" id="PTHR42776">
    <property type="entry name" value="SERINE PEPTIDASE S9 FAMILY MEMBER"/>
    <property type="match status" value="1"/>
</dbReference>
<dbReference type="Pfam" id="PF00326">
    <property type="entry name" value="Peptidase_S9"/>
    <property type="match status" value="1"/>
</dbReference>
<dbReference type="GO" id="GO:0006508">
    <property type="term" value="P:proteolysis"/>
    <property type="evidence" value="ECO:0007669"/>
    <property type="project" value="InterPro"/>
</dbReference>
<evidence type="ECO:0000259" key="3">
    <source>
        <dbReference type="Pfam" id="PF00326"/>
    </source>
</evidence>
<feature type="domain" description="Peptidase S9 prolyl oligopeptidase catalytic" evidence="3">
    <location>
        <begin position="446"/>
        <end position="658"/>
    </location>
</feature>
<dbReference type="Gene3D" id="2.120.10.30">
    <property type="entry name" value="TolB, C-terminal domain"/>
    <property type="match status" value="1"/>
</dbReference>
<sequence length="697" mass="76021">MSCRLILASSLALALAACGGRQDDAAQDDAVAKPAAPTSIEDVALIPRDALFGNPERASVQISPDGRYLSWIAPVEGVLNVWVAPADDVDAARAVTRDDARGIRQYFWAHQPDTLLYLRDSGGDENFHLYAVDLDSGESRDLSPFENTRAFVSKVSHLHPDSVLVSMNDRDPQWHDLYRVDLASGERTLVEQNTGQFAGYLADADFQVRLAMRAREDGGQDVLRPDGDGGWELAEEIPFDDFLSTSYVGFTTDGDTAYLLESRERNTTALVAVDMESGEKTVVFENPRADVNNALSDPVTGEVQAASSNYLREEWTAIDEAVAADLDRLEAIGPGVASVSARTQDDRTWIVTYSAAERPAVYYRYDRGDGGGELTELFSSRPALDGQPLVPQWPQEIVSRDGLDLVSYLTLPTHADPDADGKPDAAVPMVLFVHGGPWARDSYGYSAWPQWLANRGYAVLQVNYRGSTGFGKDFVNRSNHEWAGKMHDDLMDAVQWAVQQGVTTEDQVAIMGGSYGGYATLVGMTFTPEAFKCGVDIVGPSNLITLFETFPAYWASFMEQWYKRVGDPRTEEGRQLLLDRSPITHVDRISRPLLIGQGANDPRVVQAESDQIVAAMQEKDIPVTYVLFPDEGHGFARPENSKAFNAVAEGFLSTCLGGRAQPIGEDFAGSSIGVPAGADSVPGLAEALEAHQPQIRK</sequence>
<dbReference type="InterPro" id="IPR011042">
    <property type="entry name" value="6-blade_b-propeller_TolB-like"/>
</dbReference>
<dbReference type="Gene3D" id="3.40.50.1820">
    <property type="entry name" value="alpha/beta hydrolase"/>
    <property type="match status" value="1"/>
</dbReference>
<dbReference type="GO" id="GO:0004252">
    <property type="term" value="F:serine-type endopeptidase activity"/>
    <property type="evidence" value="ECO:0007669"/>
    <property type="project" value="TreeGrafter"/>
</dbReference>
<evidence type="ECO:0000313" key="5">
    <source>
        <dbReference type="Proteomes" id="UP000578091"/>
    </source>
</evidence>
<gene>
    <name evidence="4" type="ORF">H0E84_10665</name>
</gene>
<keyword evidence="2" id="KW-0732">Signal</keyword>
<keyword evidence="1" id="KW-0378">Hydrolase</keyword>
<dbReference type="RefSeq" id="WP_180678636.1">
    <property type="nucleotide sequence ID" value="NZ_JACCKA010000063.1"/>
</dbReference>
<keyword evidence="5" id="KW-1185">Reference proteome</keyword>
<proteinExistence type="predicted"/>
<dbReference type="AlphaFoldDB" id="A0A853JE29"/>
<feature type="signal peptide" evidence="2">
    <location>
        <begin position="1"/>
        <end position="19"/>
    </location>
</feature>
<comment type="caution">
    <text evidence="4">The sequence shown here is derived from an EMBL/GenBank/DDBJ whole genome shotgun (WGS) entry which is preliminary data.</text>
</comment>
<evidence type="ECO:0000313" key="4">
    <source>
        <dbReference type="EMBL" id="NZA26847.1"/>
    </source>
</evidence>
<dbReference type="SUPFAM" id="SSF53474">
    <property type="entry name" value="alpha/beta-Hydrolases"/>
    <property type="match status" value="1"/>
</dbReference>
<organism evidence="4 5">
    <name type="scientific">Luteimonas salinisoli</name>
    <dbReference type="NCBI Taxonomy" id="2752307"/>
    <lineage>
        <taxon>Bacteria</taxon>
        <taxon>Pseudomonadati</taxon>
        <taxon>Pseudomonadota</taxon>
        <taxon>Gammaproteobacteria</taxon>
        <taxon>Lysobacterales</taxon>
        <taxon>Lysobacteraceae</taxon>
        <taxon>Luteimonas</taxon>
    </lineage>
</organism>
<reference evidence="4 5" key="1">
    <citation type="submission" date="2020-07" db="EMBL/GenBank/DDBJ databases">
        <title>Luteimonas sp. SJ-92.</title>
        <authorList>
            <person name="Huang X.-X."/>
            <person name="Xu L."/>
            <person name="Sun J.-Q."/>
        </authorList>
    </citation>
    <scope>NUCLEOTIDE SEQUENCE [LARGE SCALE GENOMIC DNA]</scope>
    <source>
        <strain evidence="4 5">SJ-92</strain>
    </source>
</reference>
<dbReference type="PROSITE" id="PS51257">
    <property type="entry name" value="PROKAR_LIPOPROTEIN"/>
    <property type="match status" value="1"/>
</dbReference>
<dbReference type="SUPFAM" id="SSF82171">
    <property type="entry name" value="DPP6 N-terminal domain-like"/>
    <property type="match status" value="1"/>
</dbReference>
<evidence type="ECO:0000256" key="1">
    <source>
        <dbReference type="ARBA" id="ARBA00022801"/>
    </source>
</evidence>